<dbReference type="Proteomes" id="UP000322530">
    <property type="component" value="Unassembled WGS sequence"/>
</dbReference>
<evidence type="ECO:0000256" key="1">
    <source>
        <dbReference type="SAM" id="MobiDB-lite"/>
    </source>
</evidence>
<proteinExistence type="predicted"/>
<comment type="caution">
    <text evidence="2">The sequence shown here is derived from an EMBL/GenBank/DDBJ whole genome shotgun (WGS) entry which is preliminary data.</text>
</comment>
<gene>
    <name evidence="2" type="ORF">KDI_01360</name>
</gene>
<accession>A0A5A5T5F5</accession>
<name>A0A5A5T5F5_9CHLR</name>
<keyword evidence="3" id="KW-1185">Reference proteome</keyword>
<evidence type="ECO:0000313" key="3">
    <source>
        <dbReference type="Proteomes" id="UP000322530"/>
    </source>
</evidence>
<feature type="region of interest" description="Disordered" evidence="1">
    <location>
        <begin position="1"/>
        <end position="21"/>
    </location>
</feature>
<organism evidence="2 3">
    <name type="scientific">Dictyobacter arantiisoli</name>
    <dbReference type="NCBI Taxonomy" id="2014874"/>
    <lineage>
        <taxon>Bacteria</taxon>
        <taxon>Bacillati</taxon>
        <taxon>Chloroflexota</taxon>
        <taxon>Ktedonobacteria</taxon>
        <taxon>Ktedonobacterales</taxon>
        <taxon>Dictyobacteraceae</taxon>
        <taxon>Dictyobacter</taxon>
    </lineage>
</organism>
<protein>
    <submittedName>
        <fullName evidence="2">Uncharacterized protein</fullName>
    </submittedName>
</protein>
<feature type="compositionally biased region" description="Basic and acidic residues" evidence="1">
    <location>
        <begin position="9"/>
        <end position="21"/>
    </location>
</feature>
<sequence>MEVCELPDPQDRFHYHPDDKTAQENIPKQKILSEKRLHVPHPTSLSSFVQREGNLQLVEEVYQMESAFSRNIYTNAHA</sequence>
<dbReference type="AlphaFoldDB" id="A0A5A5T5F5"/>
<evidence type="ECO:0000313" key="2">
    <source>
        <dbReference type="EMBL" id="GCF06572.1"/>
    </source>
</evidence>
<dbReference type="EMBL" id="BIXY01000001">
    <property type="protein sequence ID" value="GCF06572.1"/>
    <property type="molecule type" value="Genomic_DNA"/>
</dbReference>
<reference evidence="2 3" key="1">
    <citation type="submission" date="2019-01" db="EMBL/GenBank/DDBJ databases">
        <title>Draft genome sequence of Dictyobacter sp. Uno17.</title>
        <authorList>
            <person name="Wang C.M."/>
            <person name="Zheng Y."/>
            <person name="Sakai Y."/>
            <person name="Abe K."/>
            <person name="Yokota A."/>
            <person name="Yabe S."/>
        </authorList>
    </citation>
    <scope>NUCLEOTIDE SEQUENCE [LARGE SCALE GENOMIC DNA]</scope>
    <source>
        <strain evidence="2 3">Uno17</strain>
    </source>
</reference>